<keyword evidence="1" id="KW-0378">Hydrolase</keyword>
<evidence type="ECO:0000256" key="3">
    <source>
        <dbReference type="PIRSR" id="PIRSR613078-2"/>
    </source>
</evidence>
<reference evidence="4 5" key="1">
    <citation type="journal article" date="2016" name="Nat. Commun.">
        <title>Thousands of microbial genomes shed light on interconnected biogeochemical processes in an aquifer system.</title>
        <authorList>
            <person name="Anantharaman K."/>
            <person name="Brown C.T."/>
            <person name="Hug L.A."/>
            <person name="Sharon I."/>
            <person name="Castelle C.J."/>
            <person name="Probst A.J."/>
            <person name="Thomas B.C."/>
            <person name="Singh A."/>
            <person name="Wilkins M.J."/>
            <person name="Karaoz U."/>
            <person name="Brodie E.L."/>
            <person name="Williams K.H."/>
            <person name="Hubbard S.S."/>
            <person name="Banfield J.F."/>
        </authorList>
    </citation>
    <scope>NUCLEOTIDE SEQUENCE [LARGE SCALE GENOMIC DNA]</scope>
</reference>
<dbReference type="CDD" id="cd07067">
    <property type="entry name" value="HP_PGM_like"/>
    <property type="match status" value="1"/>
</dbReference>
<organism evidence="4 5">
    <name type="scientific">Candidatus Buchananbacteria bacterium RBG_13_39_9</name>
    <dbReference type="NCBI Taxonomy" id="1797531"/>
    <lineage>
        <taxon>Bacteria</taxon>
        <taxon>Candidatus Buchananiibacteriota</taxon>
    </lineage>
</organism>
<feature type="binding site" evidence="3">
    <location>
        <begin position="15"/>
        <end position="22"/>
    </location>
    <ligand>
        <name>substrate</name>
    </ligand>
</feature>
<dbReference type="InterPro" id="IPR051695">
    <property type="entry name" value="Phosphoglycerate_Mutase"/>
</dbReference>
<dbReference type="GO" id="GO:0004331">
    <property type="term" value="F:fructose-2,6-bisphosphate 2-phosphatase activity"/>
    <property type="evidence" value="ECO:0007669"/>
    <property type="project" value="TreeGrafter"/>
</dbReference>
<comment type="caution">
    <text evidence="4">The sequence shown here is derived from an EMBL/GenBank/DDBJ whole genome shotgun (WGS) entry which is preliminary data.</text>
</comment>
<dbReference type="Proteomes" id="UP000176260">
    <property type="component" value="Unassembled WGS sequence"/>
</dbReference>
<evidence type="ECO:0000256" key="2">
    <source>
        <dbReference type="PIRSR" id="PIRSR613078-1"/>
    </source>
</evidence>
<dbReference type="InterPro" id="IPR029033">
    <property type="entry name" value="His_PPase_superfam"/>
</dbReference>
<dbReference type="Gene3D" id="3.40.50.1240">
    <property type="entry name" value="Phosphoglycerate mutase-like"/>
    <property type="match status" value="1"/>
</dbReference>
<feature type="active site" description="Tele-phosphohistidine intermediate" evidence="2">
    <location>
        <position position="16"/>
    </location>
</feature>
<name>A0A1G1XPG8_9BACT</name>
<evidence type="ECO:0000256" key="1">
    <source>
        <dbReference type="ARBA" id="ARBA00022801"/>
    </source>
</evidence>
<accession>A0A1G1XPG8</accession>
<sequence>MIEKIENFCTLYLVRHGETEWNQKEMLQGQADSPLTENGKNQVEQTAQELKDINFDAIFSSDLHRAQRSAEIIKMERQLAIQTSKLLRERNFGHYEGILRSEYKKLRDGLLKSLSEKEKKVFKIDYDVESDEEVVSRFITQLREIAVAYPNQTVLIVTHGGCIRTFLMHVGFVKDGELPPGSFSNAGYVKVFADGVDFIIKEVKGIKKEND</sequence>
<evidence type="ECO:0008006" key="6">
    <source>
        <dbReference type="Google" id="ProtNLM"/>
    </source>
</evidence>
<dbReference type="SMART" id="SM00855">
    <property type="entry name" value="PGAM"/>
    <property type="match status" value="1"/>
</dbReference>
<protein>
    <recommendedName>
        <fullName evidence="6">Phosphoglycerate mutase</fullName>
    </recommendedName>
</protein>
<proteinExistence type="predicted"/>
<dbReference type="InterPro" id="IPR001345">
    <property type="entry name" value="PG/BPGM_mutase_AS"/>
</dbReference>
<dbReference type="GO" id="GO:0045820">
    <property type="term" value="P:negative regulation of glycolytic process"/>
    <property type="evidence" value="ECO:0007669"/>
    <property type="project" value="TreeGrafter"/>
</dbReference>
<dbReference type="GO" id="GO:0005829">
    <property type="term" value="C:cytosol"/>
    <property type="evidence" value="ECO:0007669"/>
    <property type="project" value="TreeGrafter"/>
</dbReference>
<dbReference type="PROSITE" id="PS00175">
    <property type="entry name" value="PG_MUTASE"/>
    <property type="match status" value="1"/>
</dbReference>
<gene>
    <name evidence="4" type="ORF">A2Y67_01125</name>
</gene>
<dbReference type="GO" id="GO:0043456">
    <property type="term" value="P:regulation of pentose-phosphate shunt"/>
    <property type="evidence" value="ECO:0007669"/>
    <property type="project" value="TreeGrafter"/>
</dbReference>
<dbReference type="SUPFAM" id="SSF53254">
    <property type="entry name" value="Phosphoglycerate mutase-like"/>
    <property type="match status" value="1"/>
</dbReference>
<feature type="active site" description="Proton donor/acceptor" evidence="2">
    <location>
        <position position="89"/>
    </location>
</feature>
<dbReference type="PANTHER" id="PTHR46517:SF1">
    <property type="entry name" value="FRUCTOSE-2,6-BISPHOSPHATASE TIGAR"/>
    <property type="match status" value="1"/>
</dbReference>
<feature type="binding site" evidence="3">
    <location>
        <position position="65"/>
    </location>
    <ligand>
        <name>substrate</name>
    </ligand>
</feature>
<evidence type="ECO:0000313" key="5">
    <source>
        <dbReference type="Proteomes" id="UP000176260"/>
    </source>
</evidence>
<evidence type="ECO:0000313" key="4">
    <source>
        <dbReference type="EMBL" id="OGY41979.1"/>
    </source>
</evidence>
<dbReference type="AlphaFoldDB" id="A0A1G1XPG8"/>
<dbReference type="InterPro" id="IPR013078">
    <property type="entry name" value="His_Pase_superF_clade-1"/>
</dbReference>
<dbReference type="EMBL" id="MHIA01000020">
    <property type="protein sequence ID" value="OGY41979.1"/>
    <property type="molecule type" value="Genomic_DNA"/>
</dbReference>
<dbReference type="Pfam" id="PF00300">
    <property type="entry name" value="His_Phos_1"/>
    <property type="match status" value="1"/>
</dbReference>
<dbReference type="PANTHER" id="PTHR46517">
    <property type="entry name" value="FRUCTOSE-2,6-BISPHOSPHATASE TIGAR"/>
    <property type="match status" value="1"/>
</dbReference>